<evidence type="ECO:0000256" key="1">
    <source>
        <dbReference type="ARBA" id="ARBA00001954"/>
    </source>
</evidence>
<feature type="binding site" evidence="8">
    <location>
        <position position="380"/>
    </location>
    <ligand>
        <name>Fe cation</name>
        <dbReference type="ChEBI" id="CHEBI:24875"/>
    </ligand>
</feature>
<evidence type="ECO:0000259" key="11">
    <source>
        <dbReference type="PROSITE" id="PS51671"/>
    </source>
</evidence>
<reference evidence="12" key="1">
    <citation type="submission" date="2022-07" db="EMBL/GenBank/DDBJ databases">
        <title>Phylogenomic reconstructions and comparative analyses of Kickxellomycotina fungi.</title>
        <authorList>
            <person name="Reynolds N.K."/>
            <person name="Stajich J.E."/>
            <person name="Barry K."/>
            <person name="Grigoriev I.V."/>
            <person name="Crous P."/>
            <person name="Smith M.E."/>
        </authorList>
    </citation>
    <scope>NUCLEOTIDE SEQUENCE</scope>
    <source>
        <strain evidence="12">RSA 861</strain>
    </source>
</reference>
<keyword evidence="5" id="KW-0560">Oxidoreductase</keyword>
<proteinExistence type="inferred from homology"/>
<keyword evidence="13" id="KW-1185">Reference proteome</keyword>
<dbReference type="EMBL" id="JANBPT010000233">
    <property type="protein sequence ID" value="KAJ1925232.1"/>
    <property type="molecule type" value="Genomic_DNA"/>
</dbReference>
<dbReference type="InterPro" id="IPR001273">
    <property type="entry name" value="ArAA_hydroxylase"/>
</dbReference>
<keyword evidence="4 8" id="KW-0479">Metal-binding</keyword>
<feature type="domain" description="Biopterin-dependent aromatic amino acid hydroxylase family profile" evidence="10">
    <location>
        <begin position="196"/>
        <end position="552"/>
    </location>
</feature>
<dbReference type="FunFam" id="1.10.800.10:FF:000004">
    <property type="entry name" value="Tyrosine 3-monooxygenase"/>
    <property type="match status" value="1"/>
</dbReference>
<accession>A0A9W8DTP6</accession>
<name>A0A9W8DTP6_9FUNG</name>
<dbReference type="InterPro" id="IPR002912">
    <property type="entry name" value="ACT_dom"/>
</dbReference>
<dbReference type="GO" id="GO:0004505">
    <property type="term" value="F:phenylalanine 4-monooxygenase activity"/>
    <property type="evidence" value="ECO:0007669"/>
    <property type="project" value="UniProtKB-EC"/>
</dbReference>
<evidence type="ECO:0000313" key="13">
    <source>
        <dbReference type="Proteomes" id="UP001150569"/>
    </source>
</evidence>
<dbReference type="PIRSF" id="PIRSF000336">
    <property type="entry name" value="TH"/>
    <property type="match status" value="1"/>
</dbReference>
<sequence>MSLRHAWICMPPSRPLATLTGRRWYSPRAQMGWSRSLALIRARATSSSFPPVATSLQAPSSSATRVGAAARAAVSPMQMVDRVAPTPPFGAADEAAAAAAAGAARTTLSFSINDQVGALDECLAALRARGVSLTRIESRPSRTPELDYDFFIDFDATDSAFLPQALDALGSRARNVRVVSTASTSAKPNDLRQRPSASTETVTAAGRVPWFPRRLHDLDTFATKVLEMGEELDADHPGVHDQAYRQRRAEITARAKAYRTGQPLPRVPYTPEETAAWGTVYRRLRTLYPTHACREFNHLFPLLEANCDYGPDKIPQIEDVSRFLHECTGFSLRPVMGLLSSRDFLNALAFRVFFSTQYIRHPSKPLYTPEPDVCHELLGHAPLFANPEFAAFAQEIGLASLGASDEDVKQLATIFWFTVEYGMCHQDTHHADGTVTRGELKAFGAGLLSSFGELEYCLTNQPEHRPFDPARTAVQTYPVTEYQPVYFVAESFRDAKEKVREFAKSLRRPFDVRYDPYSQTVQVLDSREKILQYAQTISADMQVLTHALEVLEAPH</sequence>
<dbReference type="Pfam" id="PF00351">
    <property type="entry name" value="Biopterin_H"/>
    <property type="match status" value="1"/>
</dbReference>
<dbReference type="Gene3D" id="1.10.800.10">
    <property type="entry name" value="Aromatic amino acid hydroxylase"/>
    <property type="match status" value="1"/>
</dbReference>
<feature type="binding site" evidence="8">
    <location>
        <position position="420"/>
    </location>
    <ligand>
        <name>Fe cation</name>
        <dbReference type="ChEBI" id="CHEBI:24875"/>
    </ligand>
</feature>
<dbReference type="AlphaFoldDB" id="A0A9W8DTP6"/>
<dbReference type="OrthoDB" id="983542at2759"/>
<evidence type="ECO:0000313" key="12">
    <source>
        <dbReference type="EMBL" id="KAJ1925232.1"/>
    </source>
</evidence>
<dbReference type="InterPro" id="IPR045865">
    <property type="entry name" value="ACT-like_dom_sf"/>
</dbReference>
<feature type="binding site" evidence="8">
    <location>
        <position position="375"/>
    </location>
    <ligand>
        <name>Fe cation</name>
        <dbReference type="ChEBI" id="CHEBI:24875"/>
    </ligand>
</feature>
<dbReference type="GO" id="GO:0005506">
    <property type="term" value="F:iron ion binding"/>
    <property type="evidence" value="ECO:0007669"/>
    <property type="project" value="InterPro"/>
</dbReference>
<dbReference type="Proteomes" id="UP001150569">
    <property type="component" value="Unassembled WGS sequence"/>
</dbReference>
<dbReference type="EC" id="1.14.16.1" evidence="3"/>
<dbReference type="SUPFAM" id="SSF56534">
    <property type="entry name" value="Aromatic aminoacid monoxygenases, catalytic and oligomerization domains"/>
    <property type="match status" value="1"/>
</dbReference>
<dbReference type="CDD" id="cd04880">
    <property type="entry name" value="ACT_AAAH-PDT-like"/>
    <property type="match status" value="1"/>
</dbReference>
<evidence type="ECO:0000256" key="6">
    <source>
        <dbReference type="ARBA" id="ARBA00023004"/>
    </source>
</evidence>
<dbReference type="PROSITE" id="PS51671">
    <property type="entry name" value="ACT"/>
    <property type="match status" value="1"/>
</dbReference>
<evidence type="ECO:0000256" key="2">
    <source>
        <dbReference type="ARBA" id="ARBA00009712"/>
    </source>
</evidence>
<keyword evidence="7" id="KW-0503">Monooxygenase</keyword>
<evidence type="ECO:0000256" key="4">
    <source>
        <dbReference type="ARBA" id="ARBA00022723"/>
    </source>
</evidence>
<comment type="similarity">
    <text evidence="2">Belongs to the biopterin-dependent aromatic amino acid hydroxylase family.</text>
</comment>
<evidence type="ECO:0000256" key="3">
    <source>
        <dbReference type="ARBA" id="ARBA00011995"/>
    </source>
</evidence>
<feature type="domain" description="ACT" evidence="11">
    <location>
        <begin position="107"/>
        <end position="183"/>
    </location>
</feature>
<keyword evidence="6 8" id="KW-0408">Iron</keyword>
<dbReference type="GO" id="GO:0004664">
    <property type="term" value="F:prephenate dehydratase activity"/>
    <property type="evidence" value="ECO:0007669"/>
    <property type="project" value="InterPro"/>
</dbReference>
<gene>
    <name evidence="12" type="ORF">IWQ60_004691</name>
</gene>
<dbReference type="InterPro" id="IPR019773">
    <property type="entry name" value="Tyrosine_3-monooxygenase-like"/>
</dbReference>
<dbReference type="SUPFAM" id="SSF55021">
    <property type="entry name" value="ACT-like"/>
    <property type="match status" value="1"/>
</dbReference>
<evidence type="ECO:0000256" key="9">
    <source>
        <dbReference type="PIRSR" id="PIRSR601273-2"/>
    </source>
</evidence>
<dbReference type="PANTHER" id="PTHR11473:SF24">
    <property type="entry name" value="PHENYLALANINE-4-HYDROXYLASE"/>
    <property type="match status" value="1"/>
</dbReference>
<evidence type="ECO:0000256" key="8">
    <source>
        <dbReference type="PIRSR" id="PIRSR000336-1"/>
    </source>
</evidence>
<organism evidence="12 13">
    <name type="scientific">Tieghemiomyces parasiticus</name>
    <dbReference type="NCBI Taxonomy" id="78921"/>
    <lineage>
        <taxon>Eukaryota</taxon>
        <taxon>Fungi</taxon>
        <taxon>Fungi incertae sedis</taxon>
        <taxon>Zoopagomycota</taxon>
        <taxon>Kickxellomycotina</taxon>
        <taxon>Dimargaritomycetes</taxon>
        <taxon>Dimargaritales</taxon>
        <taxon>Dimargaritaceae</taxon>
        <taxon>Tieghemiomyces</taxon>
    </lineage>
</organism>
<dbReference type="PANTHER" id="PTHR11473">
    <property type="entry name" value="AROMATIC AMINO ACID HYDROXYLASE"/>
    <property type="match status" value="1"/>
</dbReference>
<evidence type="ECO:0000259" key="10">
    <source>
        <dbReference type="PROSITE" id="PS51410"/>
    </source>
</evidence>
<protein>
    <recommendedName>
        <fullName evidence="3">phenylalanine 4-monooxygenase</fullName>
        <ecNumber evidence="3">1.14.16.1</ecNumber>
    </recommendedName>
</protein>
<dbReference type="PROSITE" id="PS51410">
    <property type="entry name" value="BH4_AAA_HYDROXYL_2"/>
    <property type="match status" value="1"/>
</dbReference>
<dbReference type="PROSITE" id="PS00858">
    <property type="entry name" value="PREPHENATE_DEHYDR_2"/>
    <property type="match status" value="1"/>
</dbReference>
<dbReference type="PRINTS" id="PR00372">
    <property type="entry name" value="FYWHYDRXLASE"/>
</dbReference>
<dbReference type="GO" id="GO:0009094">
    <property type="term" value="P:L-phenylalanine biosynthetic process"/>
    <property type="evidence" value="ECO:0007669"/>
    <property type="project" value="InterPro"/>
</dbReference>
<comment type="caution">
    <text evidence="12">The sequence shown here is derived from an EMBL/GenBank/DDBJ whole genome shotgun (WGS) entry which is preliminary data.</text>
</comment>
<evidence type="ECO:0000256" key="5">
    <source>
        <dbReference type="ARBA" id="ARBA00023002"/>
    </source>
</evidence>
<dbReference type="InterPro" id="IPR018528">
    <property type="entry name" value="Preph_deHydtase_CS"/>
</dbReference>
<evidence type="ECO:0000256" key="7">
    <source>
        <dbReference type="ARBA" id="ARBA00023033"/>
    </source>
</evidence>
<dbReference type="InterPro" id="IPR036951">
    <property type="entry name" value="ArAA_hydroxylase_sf"/>
</dbReference>
<dbReference type="InterPro" id="IPR036329">
    <property type="entry name" value="Aro-AA_hydroxylase_C_sf"/>
</dbReference>
<dbReference type="InterPro" id="IPR019774">
    <property type="entry name" value="Aromatic-AA_hydroxylase_C"/>
</dbReference>
<comment type="cofactor">
    <cofactor evidence="1 9">
        <name>Fe(2+)</name>
        <dbReference type="ChEBI" id="CHEBI:29033"/>
    </cofactor>
</comment>